<dbReference type="Proteomes" id="UP000663846">
    <property type="component" value="Unassembled WGS sequence"/>
</dbReference>
<sequence>MASSNPQPLSAVYSPTNLTPPTRPTRPRLSRGISSRRPAPPPVPPSLRDHPLLDVVAHGNSSSSSGLGTSSSSGASSMTSPDSVASSRRSSVSASSPVGRPADKLHPLPLPSPTNLWSLPAYPSPPIGGPWQLAPDVEPIRDSMDLFDTVPAGSTVSVASPSGYPWHATPGTTACATGYAREFVAKQPNLHLPRRQALTPQSHPHENTRSPGTVNPQRHNVGALHTHSPQPSPPVTPAAA</sequence>
<gene>
    <name evidence="2" type="ORF">RDB_LOCUS32906</name>
</gene>
<feature type="compositionally biased region" description="Pro residues" evidence="1">
    <location>
        <begin position="230"/>
        <end position="240"/>
    </location>
</feature>
<evidence type="ECO:0000313" key="3">
    <source>
        <dbReference type="Proteomes" id="UP000663846"/>
    </source>
</evidence>
<feature type="compositionally biased region" description="Polar residues" evidence="1">
    <location>
        <begin position="209"/>
        <end position="218"/>
    </location>
</feature>
<organism evidence="2 3">
    <name type="scientific">Rhizoctonia solani</name>
    <dbReference type="NCBI Taxonomy" id="456999"/>
    <lineage>
        <taxon>Eukaryota</taxon>
        <taxon>Fungi</taxon>
        <taxon>Dikarya</taxon>
        <taxon>Basidiomycota</taxon>
        <taxon>Agaricomycotina</taxon>
        <taxon>Agaricomycetes</taxon>
        <taxon>Cantharellales</taxon>
        <taxon>Ceratobasidiaceae</taxon>
        <taxon>Rhizoctonia</taxon>
    </lineage>
</organism>
<accession>A0A8H2WFP2</accession>
<dbReference type="AlphaFoldDB" id="A0A8H2WFP2"/>
<feature type="compositionally biased region" description="Low complexity" evidence="1">
    <location>
        <begin position="59"/>
        <end position="100"/>
    </location>
</feature>
<feature type="region of interest" description="Disordered" evidence="1">
    <location>
        <begin position="1"/>
        <end position="127"/>
    </location>
</feature>
<evidence type="ECO:0000313" key="2">
    <source>
        <dbReference type="EMBL" id="CAE6379398.1"/>
    </source>
</evidence>
<comment type="caution">
    <text evidence="2">The sequence shown here is derived from an EMBL/GenBank/DDBJ whole genome shotgun (WGS) entry which is preliminary data.</text>
</comment>
<feature type="region of interest" description="Disordered" evidence="1">
    <location>
        <begin position="190"/>
        <end position="240"/>
    </location>
</feature>
<protein>
    <submittedName>
        <fullName evidence="2">Uncharacterized protein</fullName>
    </submittedName>
</protein>
<name>A0A8H2WFP2_9AGAM</name>
<proteinExistence type="predicted"/>
<evidence type="ECO:0000256" key="1">
    <source>
        <dbReference type="SAM" id="MobiDB-lite"/>
    </source>
</evidence>
<reference evidence="2" key="1">
    <citation type="submission" date="2021-01" db="EMBL/GenBank/DDBJ databases">
        <authorList>
            <person name="Kaushik A."/>
        </authorList>
    </citation>
    <scope>NUCLEOTIDE SEQUENCE</scope>
    <source>
        <strain evidence="2">AG1-1C</strain>
    </source>
</reference>
<dbReference type="EMBL" id="CAJMWS010000210">
    <property type="protein sequence ID" value="CAE6379398.1"/>
    <property type="molecule type" value="Genomic_DNA"/>
</dbReference>